<reference evidence="4" key="2">
    <citation type="submission" date="2021-05" db="UniProtKB">
        <authorList>
            <consortium name="EnsemblPlants"/>
        </authorList>
    </citation>
    <scope>IDENTIFICATION</scope>
    <source>
        <strain evidence="4">subsp. malaccensis</strain>
    </source>
</reference>
<dbReference type="PROSITE" id="PS51194">
    <property type="entry name" value="HELICASE_CTER"/>
    <property type="match status" value="1"/>
</dbReference>
<evidence type="ECO:0000256" key="1">
    <source>
        <dbReference type="ARBA" id="ARBA00022801"/>
    </source>
</evidence>
<dbReference type="InParanoid" id="A0A804L162"/>
<protein>
    <submittedName>
        <fullName evidence="3">(wild Malaysian banana) hypothetical protein</fullName>
    </submittedName>
</protein>
<dbReference type="Pfam" id="PF00271">
    <property type="entry name" value="Helicase_C"/>
    <property type="match status" value="1"/>
</dbReference>
<feature type="domain" description="Helicase C-terminal" evidence="2">
    <location>
        <begin position="1"/>
        <end position="144"/>
    </location>
</feature>
<dbReference type="EnsemblPlants" id="Ma10_t28090.1">
    <property type="protein sequence ID" value="Ma10_p28090.1"/>
    <property type="gene ID" value="Ma10_g28090"/>
</dbReference>
<name>A0A804L162_MUSAM</name>
<evidence type="ECO:0000313" key="4">
    <source>
        <dbReference type="EnsemblPlants" id="Ma10_p28090.1"/>
    </source>
</evidence>
<dbReference type="EMBL" id="HG996476">
    <property type="protein sequence ID" value="CAG1854827.1"/>
    <property type="molecule type" value="Genomic_DNA"/>
</dbReference>
<dbReference type="GO" id="GO:0016787">
    <property type="term" value="F:hydrolase activity"/>
    <property type="evidence" value="ECO:0007669"/>
    <property type="project" value="UniProtKB-KW"/>
</dbReference>
<dbReference type="OMA" id="CEYIAGR"/>
<dbReference type="PANTHER" id="PTHR14950">
    <property type="entry name" value="DICER-RELATED"/>
    <property type="match status" value="1"/>
</dbReference>
<proteinExistence type="predicted"/>
<gene>
    <name evidence="3" type="ORF">GSMUA_330530.1</name>
</gene>
<keyword evidence="1" id="KW-0378">Hydrolase</keyword>
<organism evidence="4 5">
    <name type="scientific">Musa acuminata subsp. malaccensis</name>
    <name type="common">Wild banana</name>
    <name type="synonym">Musa malaccensis</name>
    <dbReference type="NCBI Taxonomy" id="214687"/>
    <lineage>
        <taxon>Eukaryota</taxon>
        <taxon>Viridiplantae</taxon>
        <taxon>Streptophyta</taxon>
        <taxon>Embryophyta</taxon>
        <taxon>Tracheophyta</taxon>
        <taxon>Spermatophyta</taxon>
        <taxon>Magnoliopsida</taxon>
        <taxon>Liliopsida</taxon>
        <taxon>Zingiberales</taxon>
        <taxon>Musaceae</taxon>
        <taxon>Musa</taxon>
    </lineage>
</organism>
<evidence type="ECO:0000313" key="3">
    <source>
        <dbReference type="EMBL" id="CAG1854827.1"/>
    </source>
</evidence>
<sequence length="144" mass="16216">MPSQVVCLIFVERNITAKVLERFIKKVCFLSHFTVSYLAGGSSSVDALTPKTQKDILDSFRSGKANLLFTTDVAEEGTDVPDCSCVISFDLPKTARSYIQSHGRARQAGSHFRLQFILDVKLLFRLNLCRLRIACNFFSVEIYI</sequence>
<dbReference type="Proteomes" id="UP000012960">
    <property type="component" value="Unplaced"/>
</dbReference>
<dbReference type="Gramene" id="Ma10_t28090.1">
    <property type="protein sequence ID" value="Ma10_p28090.1"/>
    <property type="gene ID" value="Ma10_g28090"/>
</dbReference>
<reference evidence="3" key="1">
    <citation type="submission" date="2021-03" db="EMBL/GenBank/DDBJ databases">
        <authorList>
            <consortium name="Genoscope - CEA"/>
            <person name="William W."/>
        </authorList>
    </citation>
    <scope>NUCLEOTIDE SEQUENCE</scope>
    <source>
        <strain evidence="3">Doubled-haploid Pahang</strain>
    </source>
</reference>
<dbReference type="Gene3D" id="3.40.50.300">
    <property type="entry name" value="P-loop containing nucleotide triphosphate hydrolases"/>
    <property type="match status" value="1"/>
</dbReference>
<evidence type="ECO:0000259" key="2">
    <source>
        <dbReference type="PROSITE" id="PS51194"/>
    </source>
</evidence>
<keyword evidence="5" id="KW-1185">Reference proteome</keyword>
<dbReference type="SMART" id="SM00490">
    <property type="entry name" value="HELICc"/>
    <property type="match status" value="1"/>
</dbReference>
<evidence type="ECO:0000313" key="5">
    <source>
        <dbReference type="Proteomes" id="UP000012960"/>
    </source>
</evidence>
<dbReference type="SUPFAM" id="SSF52540">
    <property type="entry name" value="P-loop containing nucleoside triphosphate hydrolases"/>
    <property type="match status" value="1"/>
</dbReference>
<accession>A0A804L162</accession>
<dbReference type="InterPro" id="IPR001650">
    <property type="entry name" value="Helicase_C-like"/>
</dbReference>
<dbReference type="InterPro" id="IPR027417">
    <property type="entry name" value="P-loop_NTPase"/>
</dbReference>
<dbReference type="PANTHER" id="PTHR14950:SF46">
    <property type="entry name" value="ENDORIBONUCLEASE DICER HOMOLOG 3"/>
    <property type="match status" value="1"/>
</dbReference>
<dbReference type="AlphaFoldDB" id="A0A804L162"/>